<organism evidence="2 3">
    <name type="scientific">Botryobasidium botryosum (strain FD-172 SS1)</name>
    <dbReference type="NCBI Taxonomy" id="930990"/>
    <lineage>
        <taxon>Eukaryota</taxon>
        <taxon>Fungi</taxon>
        <taxon>Dikarya</taxon>
        <taxon>Basidiomycota</taxon>
        <taxon>Agaricomycotina</taxon>
        <taxon>Agaricomycetes</taxon>
        <taxon>Cantharellales</taxon>
        <taxon>Botryobasidiaceae</taxon>
        <taxon>Botryobasidium</taxon>
    </lineage>
</organism>
<dbReference type="EMBL" id="KL198064">
    <property type="protein sequence ID" value="KDQ10812.1"/>
    <property type="molecule type" value="Genomic_DNA"/>
</dbReference>
<sequence>MRLRPSALQFTCIVLDVTIHMTRHTGARNYDPVTKPTSASSLGAQASPESTSAPATNGAIEMGTTPATTLALDREAGDTAAPRIHDDDSLAENPRDPVDGGFTMERHRGDLERIRRCGPQKRRPQFIAQGAPRPS</sequence>
<feature type="compositionally biased region" description="Polar residues" evidence="1">
    <location>
        <begin position="35"/>
        <end position="55"/>
    </location>
</feature>
<feature type="region of interest" description="Disordered" evidence="1">
    <location>
        <begin position="74"/>
        <end position="135"/>
    </location>
</feature>
<feature type="region of interest" description="Disordered" evidence="1">
    <location>
        <begin position="27"/>
        <end position="61"/>
    </location>
</feature>
<name>A0A067MG39_BOTB1</name>
<gene>
    <name evidence="2" type="ORF">BOTBODRAFT_46834</name>
</gene>
<dbReference type="AlphaFoldDB" id="A0A067MG39"/>
<dbReference type="Proteomes" id="UP000027195">
    <property type="component" value="Unassembled WGS sequence"/>
</dbReference>
<protein>
    <submittedName>
        <fullName evidence="2">Uncharacterized protein</fullName>
    </submittedName>
</protein>
<proteinExistence type="predicted"/>
<evidence type="ECO:0000313" key="3">
    <source>
        <dbReference type="Proteomes" id="UP000027195"/>
    </source>
</evidence>
<dbReference type="InParanoid" id="A0A067MG39"/>
<accession>A0A067MG39</accession>
<dbReference type="HOGENOM" id="CLU_1885441_0_0_1"/>
<reference evidence="3" key="1">
    <citation type="journal article" date="2014" name="Proc. Natl. Acad. Sci. U.S.A.">
        <title>Extensive sampling of basidiomycete genomes demonstrates inadequacy of the white-rot/brown-rot paradigm for wood decay fungi.</title>
        <authorList>
            <person name="Riley R."/>
            <person name="Salamov A.A."/>
            <person name="Brown D.W."/>
            <person name="Nagy L.G."/>
            <person name="Floudas D."/>
            <person name="Held B.W."/>
            <person name="Levasseur A."/>
            <person name="Lombard V."/>
            <person name="Morin E."/>
            <person name="Otillar R."/>
            <person name="Lindquist E.A."/>
            <person name="Sun H."/>
            <person name="LaButti K.M."/>
            <person name="Schmutz J."/>
            <person name="Jabbour D."/>
            <person name="Luo H."/>
            <person name="Baker S.E."/>
            <person name="Pisabarro A.G."/>
            <person name="Walton J.D."/>
            <person name="Blanchette R.A."/>
            <person name="Henrissat B."/>
            <person name="Martin F."/>
            <person name="Cullen D."/>
            <person name="Hibbett D.S."/>
            <person name="Grigoriev I.V."/>
        </authorList>
    </citation>
    <scope>NUCLEOTIDE SEQUENCE [LARGE SCALE GENOMIC DNA]</scope>
    <source>
        <strain evidence="3">FD-172 SS1</strain>
    </source>
</reference>
<keyword evidence="3" id="KW-1185">Reference proteome</keyword>
<evidence type="ECO:0000256" key="1">
    <source>
        <dbReference type="SAM" id="MobiDB-lite"/>
    </source>
</evidence>
<evidence type="ECO:0000313" key="2">
    <source>
        <dbReference type="EMBL" id="KDQ10812.1"/>
    </source>
</evidence>
<feature type="compositionally biased region" description="Basic and acidic residues" evidence="1">
    <location>
        <begin position="74"/>
        <end position="115"/>
    </location>
</feature>